<dbReference type="InterPro" id="IPR036412">
    <property type="entry name" value="HAD-like_sf"/>
</dbReference>
<dbReference type="Proteomes" id="UP000037749">
    <property type="component" value="Unassembled WGS sequence"/>
</dbReference>
<dbReference type="Gene3D" id="1.10.150.240">
    <property type="entry name" value="Putative phosphatase, domain 2"/>
    <property type="match status" value="1"/>
</dbReference>
<dbReference type="PANTHER" id="PTHR43434">
    <property type="entry name" value="PHOSPHOGLYCOLATE PHOSPHATASE"/>
    <property type="match status" value="1"/>
</dbReference>
<dbReference type="InterPro" id="IPR050155">
    <property type="entry name" value="HAD-like_hydrolase_sf"/>
</dbReference>
<comment type="caution">
    <text evidence="1">The sequence shown here is derived from an EMBL/GenBank/DDBJ whole genome shotgun (WGS) entry which is preliminary data.</text>
</comment>
<evidence type="ECO:0000313" key="2">
    <source>
        <dbReference type="Proteomes" id="UP000037749"/>
    </source>
</evidence>
<dbReference type="InterPro" id="IPR023198">
    <property type="entry name" value="PGP-like_dom2"/>
</dbReference>
<protein>
    <submittedName>
        <fullName evidence="1">HAD-superfamily hydrolase, subfamily IA, variant 1</fullName>
    </submittedName>
</protein>
<dbReference type="GO" id="GO:0005829">
    <property type="term" value="C:cytosol"/>
    <property type="evidence" value="ECO:0007669"/>
    <property type="project" value="TreeGrafter"/>
</dbReference>
<dbReference type="Pfam" id="PF13419">
    <property type="entry name" value="HAD_2"/>
    <property type="match status" value="1"/>
</dbReference>
<reference evidence="1 2" key="1">
    <citation type="journal article" date="2015" name="Genome Biol. Evol.">
        <title>Functionally Structured Genomes in Lactobacillus kunkeei Colonizing the Honey Crop and Food Products of Honeybees and Stingless Bees.</title>
        <authorList>
            <person name="Tamarit D."/>
            <person name="Ellegaard K.M."/>
            <person name="Wikander J."/>
            <person name="Olofsson T."/>
            <person name="Vasquez A."/>
            <person name="Andersson S.G."/>
        </authorList>
    </citation>
    <scope>NUCLEOTIDE SEQUENCE [LARGE SCALE GENOMIC DNA]</scope>
    <source>
        <strain evidence="1 2">LAla</strain>
    </source>
</reference>
<evidence type="ECO:0000313" key="1">
    <source>
        <dbReference type="EMBL" id="KOY79130.1"/>
    </source>
</evidence>
<dbReference type="InterPro" id="IPR041492">
    <property type="entry name" value="HAD_2"/>
</dbReference>
<dbReference type="InterPro" id="IPR023214">
    <property type="entry name" value="HAD_sf"/>
</dbReference>
<dbReference type="EMBL" id="JXCZ01000019">
    <property type="protein sequence ID" value="KOY79130.1"/>
    <property type="molecule type" value="Genomic_DNA"/>
</dbReference>
<dbReference type="AlphaFoldDB" id="A0A0M9DF63"/>
<dbReference type="InterPro" id="IPR006439">
    <property type="entry name" value="HAD-SF_hydro_IA"/>
</dbReference>
<gene>
    <name evidence="1" type="ORF">RZ72_12880</name>
</gene>
<dbReference type="NCBIfam" id="TIGR01549">
    <property type="entry name" value="HAD-SF-IA-v1"/>
    <property type="match status" value="1"/>
</dbReference>
<sequence length="209" mass="24206">MDLIWDFDGTIMDTYPIMVDAFVDALVNMRIDEFEIDDYEINQVMRRHSLATCVQKYAAHFNIDDDTINDKYRQYEKQNVKDANIFMNVDKALAQNVDDGGRNFLLTHRDDDAIAMLENAGLKDYFTEMVTKNQAFKRKPDPEAVNYLIKNNDINRDDCMFMGDRKIDVVAAHNAGIKACLFDPDGMINSTGNPEMTINNYYDFLHRND</sequence>
<dbReference type="SFLD" id="SFLDS00003">
    <property type="entry name" value="Haloacid_Dehalogenase"/>
    <property type="match status" value="1"/>
</dbReference>
<name>A0A0M9DF63_9LACO</name>
<dbReference type="PANTHER" id="PTHR43434:SF25">
    <property type="entry name" value="PHOSPHOGLYCOLATE PHOSPHATASE"/>
    <property type="match status" value="1"/>
</dbReference>
<proteinExistence type="predicted"/>
<keyword evidence="1" id="KW-0378">Hydrolase</keyword>
<organism evidence="1 2">
    <name type="scientific">Apilactobacillus kunkeei</name>
    <dbReference type="NCBI Taxonomy" id="148814"/>
    <lineage>
        <taxon>Bacteria</taxon>
        <taxon>Bacillati</taxon>
        <taxon>Bacillota</taxon>
        <taxon>Bacilli</taxon>
        <taxon>Lactobacillales</taxon>
        <taxon>Lactobacillaceae</taxon>
        <taxon>Apilactobacillus</taxon>
    </lineage>
</organism>
<dbReference type="GO" id="GO:0008967">
    <property type="term" value="F:phosphoglycolate phosphatase activity"/>
    <property type="evidence" value="ECO:0007669"/>
    <property type="project" value="TreeGrafter"/>
</dbReference>
<dbReference type="PATRIC" id="fig|148814.9.peg.807"/>
<dbReference type="SUPFAM" id="SSF56784">
    <property type="entry name" value="HAD-like"/>
    <property type="match status" value="1"/>
</dbReference>
<dbReference type="GO" id="GO:0006281">
    <property type="term" value="P:DNA repair"/>
    <property type="evidence" value="ECO:0007669"/>
    <property type="project" value="TreeGrafter"/>
</dbReference>
<accession>A0A0M9DF63</accession>
<dbReference type="RefSeq" id="WP_053796659.1">
    <property type="nucleotide sequence ID" value="NZ_JXCZ01000019.1"/>
</dbReference>
<dbReference type="Gene3D" id="3.40.50.1000">
    <property type="entry name" value="HAD superfamily/HAD-like"/>
    <property type="match status" value="1"/>
</dbReference>
<dbReference type="SFLD" id="SFLDG01129">
    <property type="entry name" value="C1.5:_HAD__Beta-PGM__Phosphata"/>
    <property type="match status" value="1"/>
</dbReference>